<keyword evidence="1" id="KW-0963">Cytoplasm</keyword>
<dbReference type="GO" id="GO:0050480">
    <property type="term" value="F:imidazolonepropionase activity"/>
    <property type="evidence" value="ECO:0007669"/>
    <property type="project" value="TreeGrafter"/>
</dbReference>
<dbReference type="InterPro" id="IPR005920">
    <property type="entry name" value="HutI"/>
</dbReference>
<accession>A0A915LAE0</accession>
<feature type="domain" description="Amidohydrolase 3" evidence="4">
    <location>
        <begin position="234"/>
        <end position="378"/>
    </location>
</feature>
<dbReference type="GO" id="GO:0005737">
    <property type="term" value="C:cytoplasm"/>
    <property type="evidence" value="ECO:0007669"/>
    <property type="project" value="InterPro"/>
</dbReference>
<dbReference type="PANTHER" id="PTHR42752:SF1">
    <property type="entry name" value="IMIDAZOLONEPROPIONASE-RELATED"/>
    <property type="match status" value="1"/>
</dbReference>
<sequence length="384" mass="42411">MSVIPGLVDAHTHPIWEGDRVHEFAAKLGGATYMDVHKMGGGIYFTVDHTKKADEHMLLESLMDRLKWMLKCGTTLVETKSGYGLDLENELKLLTVLTEAGKKQPVEMSITYCGGHAVPKGSTSEKAVEDIINVQIPEIKRRIDQGPCAGFFHGNIYIARNFLNDQHSYLKSLHVGSINVENIDVFCETGVFDTYQSKRILRAGMEIGLAVNFHGDELSSTGSAELGAELKSRAVSHLEFISENGMQMMADQATAAVILPTTAFTLRLKPPPVRRMLEVGVPVALGSDFNPNAHCYSMPIVMYLACVSMRISLEEALVASTINAAYSLGRGHSHGSLHVGRKADILILDAPKWEHLVYQFGCHEKLIRFVIKNGIIVYDRDRIC</sequence>
<name>A0A915LAE0_ROMCU</name>
<organism evidence="5 6">
    <name type="scientific">Romanomermis culicivorax</name>
    <name type="common">Nematode worm</name>
    <dbReference type="NCBI Taxonomy" id="13658"/>
    <lineage>
        <taxon>Eukaryota</taxon>
        <taxon>Metazoa</taxon>
        <taxon>Ecdysozoa</taxon>
        <taxon>Nematoda</taxon>
        <taxon>Enoplea</taxon>
        <taxon>Dorylaimia</taxon>
        <taxon>Mermithida</taxon>
        <taxon>Mermithoidea</taxon>
        <taxon>Mermithidae</taxon>
        <taxon>Romanomermis</taxon>
    </lineage>
</organism>
<evidence type="ECO:0000256" key="3">
    <source>
        <dbReference type="ARBA" id="ARBA00022801"/>
    </source>
</evidence>
<keyword evidence="3" id="KW-0378">Hydrolase</keyword>
<proteinExistence type="predicted"/>
<dbReference type="WBParaSite" id="nRc.2.0.1.t48039-RA">
    <property type="protein sequence ID" value="nRc.2.0.1.t48039-RA"/>
    <property type="gene ID" value="nRc.2.0.1.g48039"/>
</dbReference>
<evidence type="ECO:0000256" key="2">
    <source>
        <dbReference type="ARBA" id="ARBA00022723"/>
    </source>
</evidence>
<dbReference type="Gene3D" id="3.20.20.140">
    <property type="entry name" value="Metal-dependent hydrolases"/>
    <property type="match status" value="1"/>
</dbReference>
<evidence type="ECO:0000259" key="4">
    <source>
        <dbReference type="Pfam" id="PF07969"/>
    </source>
</evidence>
<dbReference type="AlphaFoldDB" id="A0A915LAE0"/>
<dbReference type="Pfam" id="PF07969">
    <property type="entry name" value="Amidohydro_3"/>
    <property type="match status" value="1"/>
</dbReference>
<keyword evidence="5" id="KW-1185">Reference proteome</keyword>
<reference evidence="6" key="1">
    <citation type="submission" date="2022-11" db="UniProtKB">
        <authorList>
            <consortium name="WormBaseParasite"/>
        </authorList>
    </citation>
    <scope>IDENTIFICATION</scope>
</reference>
<dbReference type="Proteomes" id="UP000887565">
    <property type="component" value="Unplaced"/>
</dbReference>
<dbReference type="InterPro" id="IPR013108">
    <property type="entry name" value="Amidohydro_3"/>
</dbReference>
<dbReference type="GO" id="GO:0046872">
    <property type="term" value="F:metal ion binding"/>
    <property type="evidence" value="ECO:0007669"/>
    <property type="project" value="UniProtKB-KW"/>
</dbReference>
<dbReference type="PANTHER" id="PTHR42752">
    <property type="entry name" value="IMIDAZOLONEPROPIONASE"/>
    <property type="match status" value="1"/>
</dbReference>
<protein>
    <submittedName>
        <fullName evidence="6">Amidohydrolase 3 domain-containing protein</fullName>
    </submittedName>
</protein>
<dbReference type="NCBIfam" id="TIGR01224">
    <property type="entry name" value="hutI"/>
    <property type="match status" value="1"/>
</dbReference>
<evidence type="ECO:0000256" key="1">
    <source>
        <dbReference type="ARBA" id="ARBA00022490"/>
    </source>
</evidence>
<dbReference type="SUPFAM" id="SSF51556">
    <property type="entry name" value="Metallo-dependent hydrolases"/>
    <property type="match status" value="1"/>
</dbReference>
<dbReference type="OMA" id="CAPHARW"/>
<dbReference type="InterPro" id="IPR032466">
    <property type="entry name" value="Metal_Hydrolase"/>
</dbReference>
<evidence type="ECO:0000313" key="6">
    <source>
        <dbReference type="WBParaSite" id="nRc.2.0.1.t48039-RA"/>
    </source>
</evidence>
<dbReference type="GO" id="GO:0019556">
    <property type="term" value="P:L-histidine catabolic process to glutamate and formamide"/>
    <property type="evidence" value="ECO:0007669"/>
    <property type="project" value="InterPro"/>
</dbReference>
<keyword evidence="2" id="KW-0479">Metal-binding</keyword>
<evidence type="ECO:0000313" key="5">
    <source>
        <dbReference type="Proteomes" id="UP000887565"/>
    </source>
</evidence>